<accession>A0A5P8W1X9</accession>
<dbReference type="KEGG" id="nsh:GXM_04143"/>
<organism evidence="1 2">
    <name type="scientific">Nostoc sphaeroides CCNUC1</name>
    <dbReference type="NCBI Taxonomy" id="2653204"/>
    <lineage>
        <taxon>Bacteria</taxon>
        <taxon>Bacillati</taxon>
        <taxon>Cyanobacteriota</taxon>
        <taxon>Cyanophyceae</taxon>
        <taxon>Nostocales</taxon>
        <taxon>Nostocaceae</taxon>
        <taxon>Nostoc</taxon>
    </lineage>
</organism>
<sequence length="46" mass="5008">MPHYKMAKINIPFIEGGRRQNSAELGVRSLEFGVILPSAHSPLSTG</sequence>
<gene>
    <name evidence="1" type="ORF">GXM_04143</name>
</gene>
<keyword evidence="2" id="KW-1185">Reference proteome</keyword>
<evidence type="ECO:0000313" key="2">
    <source>
        <dbReference type="Proteomes" id="UP000326678"/>
    </source>
</evidence>
<name>A0A5P8W1X9_9NOSO</name>
<reference evidence="1 2" key="1">
    <citation type="submission" date="2019-10" db="EMBL/GenBank/DDBJ databases">
        <title>Genomic and transcriptomic insights into the perfect genentic adaptation of a filamentous nitrogen-fixing cyanobacterium to rice fields.</title>
        <authorList>
            <person name="Chen Z."/>
        </authorList>
    </citation>
    <scope>NUCLEOTIDE SEQUENCE [LARGE SCALE GENOMIC DNA]</scope>
    <source>
        <strain evidence="1">CCNUC1</strain>
    </source>
</reference>
<evidence type="ECO:0000313" key="1">
    <source>
        <dbReference type="EMBL" id="QFS46662.1"/>
    </source>
</evidence>
<protein>
    <submittedName>
        <fullName evidence="1">Uncharacterized protein</fullName>
    </submittedName>
</protein>
<dbReference type="Proteomes" id="UP000326678">
    <property type="component" value="Chromosome Gxm1"/>
</dbReference>
<proteinExistence type="predicted"/>
<dbReference type="EMBL" id="CP045226">
    <property type="protein sequence ID" value="QFS46662.1"/>
    <property type="molecule type" value="Genomic_DNA"/>
</dbReference>
<dbReference type="AlphaFoldDB" id="A0A5P8W1X9"/>